<dbReference type="SUPFAM" id="SSF141091">
    <property type="entry name" value="L21p-like"/>
    <property type="match status" value="1"/>
</dbReference>
<evidence type="ECO:0008006" key="5">
    <source>
        <dbReference type="Google" id="ProtNLM"/>
    </source>
</evidence>
<name>A0A381RK70_9ZZZZ</name>
<proteinExistence type="inferred from homology"/>
<protein>
    <recommendedName>
        <fullName evidence="5">50S ribosomal protein L21</fullName>
    </recommendedName>
</protein>
<dbReference type="Pfam" id="PF00829">
    <property type="entry name" value="Ribosomal_L21p"/>
    <property type="match status" value="1"/>
</dbReference>
<organism evidence="4">
    <name type="scientific">marine metagenome</name>
    <dbReference type="NCBI Taxonomy" id="408172"/>
    <lineage>
        <taxon>unclassified sequences</taxon>
        <taxon>metagenomes</taxon>
        <taxon>ecological metagenomes</taxon>
    </lineage>
</organism>
<evidence type="ECO:0000256" key="2">
    <source>
        <dbReference type="ARBA" id="ARBA00022980"/>
    </source>
</evidence>
<gene>
    <name evidence="4" type="ORF">METZ01_LOCUS44183</name>
</gene>
<dbReference type="InterPro" id="IPR001787">
    <property type="entry name" value="Ribosomal_bL21"/>
</dbReference>
<comment type="similarity">
    <text evidence="1">Belongs to the bacterial ribosomal protein bL21 family.</text>
</comment>
<sequence>MAVYAIIQSGGRQVRVSPGTLVTIDRVPKAAGQEISFDRVLLIGKDGGEIVTGSPYVTDASVVGVVDAVVRGPKIRVFQKKRRKGMRRTLGHRSVLTRVRVKDIRA</sequence>
<dbReference type="EMBL" id="UINC01001966">
    <property type="protein sequence ID" value="SUZ91329.1"/>
    <property type="molecule type" value="Genomic_DNA"/>
</dbReference>
<accession>A0A381RK70</accession>
<dbReference type="GO" id="GO:0003735">
    <property type="term" value="F:structural constituent of ribosome"/>
    <property type="evidence" value="ECO:0007669"/>
    <property type="project" value="InterPro"/>
</dbReference>
<dbReference type="GO" id="GO:0006412">
    <property type="term" value="P:translation"/>
    <property type="evidence" value="ECO:0007669"/>
    <property type="project" value="InterPro"/>
</dbReference>
<dbReference type="NCBIfam" id="TIGR00061">
    <property type="entry name" value="L21"/>
    <property type="match status" value="1"/>
</dbReference>
<evidence type="ECO:0000256" key="1">
    <source>
        <dbReference type="ARBA" id="ARBA00008563"/>
    </source>
</evidence>
<dbReference type="HAMAP" id="MF_01363">
    <property type="entry name" value="Ribosomal_bL21"/>
    <property type="match status" value="1"/>
</dbReference>
<dbReference type="PANTHER" id="PTHR21349:SF0">
    <property type="entry name" value="LARGE RIBOSOMAL SUBUNIT PROTEIN BL21M"/>
    <property type="match status" value="1"/>
</dbReference>
<keyword evidence="2" id="KW-0689">Ribosomal protein</keyword>
<dbReference type="PANTHER" id="PTHR21349">
    <property type="entry name" value="50S RIBOSOMAL PROTEIN L21"/>
    <property type="match status" value="1"/>
</dbReference>
<dbReference type="InterPro" id="IPR036164">
    <property type="entry name" value="bL21-like_sf"/>
</dbReference>
<dbReference type="AlphaFoldDB" id="A0A381RK70"/>
<keyword evidence="3" id="KW-0687">Ribonucleoprotein</keyword>
<dbReference type="GO" id="GO:0003723">
    <property type="term" value="F:RNA binding"/>
    <property type="evidence" value="ECO:0007669"/>
    <property type="project" value="InterPro"/>
</dbReference>
<dbReference type="GO" id="GO:0005762">
    <property type="term" value="C:mitochondrial large ribosomal subunit"/>
    <property type="evidence" value="ECO:0007669"/>
    <property type="project" value="TreeGrafter"/>
</dbReference>
<evidence type="ECO:0000313" key="4">
    <source>
        <dbReference type="EMBL" id="SUZ91329.1"/>
    </source>
</evidence>
<dbReference type="InterPro" id="IPR028909">
    <property type="entry name" value="bL21-like"/>
</dbReference>
<reference evidence="4" key="1">
    <citation type="submission" date="2018-05" db="EMBL/GenBank/DDBJ databases">
        <authorList>
            <person name="Lanie J.A."/>
            <person name="Ng W.-L."/>
            <person name="Kazmierczak K.M."/>
            <person name="Andrzejewski T.M."/>
            <person name="Davidsen T.M."/>
            <person name="Wayne K.J."/>
            <person name="Tettelin H."/>
            <person name="Glass J.I."/>
            <person name="Rusch D."/>
            <person name="Podicherti R."/>
            <person name="Tsui H.-C.T."/>
            <person name="Winkler M.E."/>
        </authorList>
    </citation>
    <scope>NUCLEOTIDE SEQUENCE</scope>
</reference>
<evidence type="ECO:0000256" key="3">
    <source>
        <dbReference type="ARBA" id="ARBA00023274"/>
    </source>
</evidence>